<keyword evidence="2" id="KW-1185">Reference proteome</keyword>
<protein>
    <submittedName>
        <fullName evidence="1">Uncharacterized protein</fullName>
    </submittedName>
</protein>
<dbReference type="EMBL" id="CM037161">
    <property type="protein sequence ID" value="KAH7853886.1"/>
    <property type="molecule type" value="Genomic_DNA"/>
</dbReference>
<name>A0ACB7YJX4_9ERIC</name>
<comment type="caution">
    <text evidence="1">The sequence shown here is derived from an EMBL/GenBank/DDBJ whole genome shotgun (WGS) entry which is preliminary data.</text>
</comment>
<gene>
    <name evidence="1" type="ORF">Vadar_007645</name>
</gene>
<proteinExistence type="predicted"/>
<evidence type="ECO:0000313" key="2">
    <source>
        <dbReference type="Proteomes" id="UP000828048"/>
    </source>
</evidence>
<accession>A0ACB7YJX4</accession>
<organism evidence="1 2">
    <name type="scientific">Vaccinium darrowii</name>
    <dbReference type="NCBI Taxonomy" id="229202"/>
    <lineage>
        <taxon>Eukaryota</taxon>
        <taxon>Viridiplantae</taxon>
        <taxon>Streptophyta</taxon>
        <taxon>Embryophyta</taxon>
        <taxon>Tracheophyta</taxon>
        <taxon>Spermatophyta</taxon>
        <taxon>Magnoliopsida</taxon>
        <taxon>eudicotyledons</taxon>
        <taxon>Gunneridae</taxon>
        <taxon>Pentapetalae</taxon>
        <taxon>asterids</taxon>
        <taxon>Ericales</taxon>
        <taxon>Ericaceae</taxon>
        <taxon>Vaccinioideae</taxon>
        <taxon>Vaccinieae</taxon>
        <taxon>Vaccinium</taxon>
    </lineage>
</organism>
<evidence type="ECO:0000313" key="1">
    <source>
        <dbReference type="EMBL" id="KAH7853886.1"/>
    </source>
</evidence>
<sequence>MVLYTALFLVLNLGSQLIGAQHLQVGFYNNKCKDAELIVKEEVEKAFAKDNGIAPGLLRMHFHDTFVRGCDASILIDSTPGNLAEKDGPPNGITLRGFEVIYNAKARLEAECEGVVSCADILSFAARDSVHITGGMFWEVPAGRRDGRISRASETVDIPPPFGNLSVITQAFRKKGLTQDEMVALLGAHTIGRSHCTSFSNRLYNFSPTNSQDPTLNRFYASQLKQECPQGPGGSIDPNLVVEMNLSPALMDPSYFADVLKCRGLFTSDQTLTTSPQTKNQTEEYAGNGLIWQQDFVAAMIKMSQIEVLTGAPGERRSEIRSNCRRINP</sequence>
<dbReference type="Proteomes" id="UP000828048">
    <property type="component" value="Chromosome 11"/>
</dbReference>
<reference evidence="1 2" key="1">
    <citation type="journal article" date="2021" name="Hortic Res">
        <title>High-quality reference genome and annotation aids understanding of berry development for evergreen blueberry (Vaccinium darrowii).</title>
        <authorList>
            <person name="Yu J."/>
            <person name="Hulse-Kemp A.M."/>
            <person name="Babiker E."/>
            <person name="Staton M."/>
        </authorList>
    </citation>
    <scope>NUCLEOTIDE SEQUENCE [LARGE SCALE GENOMIC DNA]</scope>
    <source>
        <strain evidence="2">cv. NJ 8807/NJ 8810</strain>
        <tissue evidence="1">Young leaf</tissue>
    </source>
</reference>